<keyword evidence="1" id="KW-0808">Transferase</keyword>
<keyword evidence="1" id="KW-0489">Methyltransferase</keyword>
<gene>
    <name evidence="1" type="ORF">EAS64_24580</name>
</gene>
<dbReference type="Gene3D" id="3.40.50.150">
    <property type="entry name" value="Vaccinia Virus protein VP39"/>
    <property type="match status" value="1"/>
</dbReference>
<protein>
    <submittedName>
        <fullName evidence="1">Methyltransferase domain-containing protein</fullName>
    </submittedName>
</protein>
<evidence type="ECO:0000313" key="1">
    <source>
        <dbReference type="EMBL" id="TVZ03723.1"/>
    </source>
</evidence>
<accession>A0A6P2C2K6</accession>
<dbReference type="CDD" id="cd02440">
    <property type="entry name" value="AdoMet_MTases"/>
    <property type="match status" value="1"/>
</dbReference>
<dbReference type="Proteomes" id="UP000460272">
    <property type="component" value="Unassembled WGS sequence"/>
</dbReference>
<dbReference type="GO" id="GO:0008168">
    <property type="term" value="F:methyltransferase activity"/>
    <property type="evidence" value="ECO:0007669"/>
    <property type="project" value="UniProtKB-KW"/>
</dbReference>
<comment type="caution">
    <text evidence="1">The sequence shown here is derived from an EMBL/GenBank/DDBJ whole genome shotgun (WGS) entry which is preliminary data.</text>
</comment>
<reference evidence="1 2" key="1">
    <citation type="submission" date="2018-11" db="EMBL/GenBank/DDBJ databases">
        <title>Trebonia kvetii gen.nov., sp.nov., a novel acidophilic actinobacterium, and proposal of the new actinobacterial family Treboniaceae fam. nov.</title>
        <authorList>
            <person name="Rapoport D."/>
            <person name="Sagova-Mareckova M."/>
            <person name="Sedlacek I."/>
            <person name="Provaznik J."/>
            <person name="Kralova S."/>
            <person name="Pavlinic D."/>
            <person name="Benes V."/>
            <person name="Kopecky J."/>
        </authorList>
    </citation>
    <scope>NUCLEOTIDE SEQUENCE [LARGE SCALE GENOMIC DNA]</scope>
    <source>
        <strain evidence="1 2">15Tr583</strain>
    </source>
</reference>
<sequence length="190" mass="20068">MRTADGRGLPLQIHRWCGQPDAADEELLQRSHGPVLDVGCGPGRLTIALTERGVPALGVDISRAAIDLVRQAGAPALHRSVFDPLPGLGRWATVLLADGNIGIGGLPARLLRRCAQLLAPGGRILIEAEPGDVDERVTAWLEHPDGRRGPVFPWAHLGTAAVLHAAAAADLRVVDQWHDAGRAFVAVASD</sequence>
<dbReference type="Pfam" id="PF13489">
    <property type="entry name" value="Methyltransf_23"/>
    <property type="match status" value="1"/>
</dbReference>
<dbReference type="AlphaFoldDB" id="A0A6P2C2K6"/>
<dbReference type="InterPro" id="IPR029063">
    <property type="entry name" value="SAM-dependent_MTases_sf"/>
</dbReference>
<organism evidence="1 2">
    <name type="scientific">Trebonia kvetii</name>
    <dbReference type="NCBI Taxonomy" id="2480626"/>
    <lineage>
        <taxon>Bacteria</taxon>
        <taxon>Bacillati</taxon>
        <taxon>Actinomycetota</taxon>
        <taxon>Actinomycetes</taxon>
        <taxon>Streptosporangiales</taxon>
        <taxon>Treboniaceae</taxon>
        <taxon>Trebonia</taxon>
    </lineage>
</organism>
<proteinExistence type="predicted"/>
<dbReference type="SUPFAM" id="SSF53335">
    <property type="entry name" value="S-adenosyl-L-methionine-dependent methyltransferases"/>
    <property type="match status" value="1"/>
</dbReference>
<name>A0A6P2C2K6_9ACTN</name>
<keyword evidence="2" id="KW-1185">Reference proteome</keyword>
<dbReference type="OrthoDB" id="4484556at2"/>
<dbReference type="GO" id="GO:0032259">
    <property type="term" value="P:methylation"/>
    <property type="evidence" value="ECO:0007669"/>
    <property type="project" value="UniProtKB-KW"/>
</dbReference>
<evidence type="ECO:0000313" key="2">
    <source>
        <dbReference type="Proteomes" id="UP000460272"/>
    </source>
</evidence>
<dbReference type="EMBL" id="RPFW01000004">
    <property type="protein sequence ID" value="TVZ03723.1"/>
    <property type="molecule type" value="Genomic_DNA"/>
</dbReference>